<evidence type="ECO:0000313" key="7">
    <source>
        <dbReference type="Proteomes" id="UP000250462"/>
    </source>
</evidence>
<dbReference type="GO" id="GO:0010125">
    <property type="term" value="P:mycothiol biosynthetic process"/>
    <property type="evidence" value="ECO:0007669"/>
    <property type="project" value="UniProtKB-UniRule"/>
</dbReference>
<protein>
    <recommendedName>
        <fullName evidence="4">Mycothiol acetyltransferase</fullName>
        <shortName evidence="4">MSH acetyltransferase</shortName>
        <ecNumber evidence="4">2.3.1.189</ecNumber>
    </recommendedName>
    <alternativeName>
        <fullName evidence="4">Mycothiol synthase</fullName>
    </alternativeName>
</protein>
<dbReference type="HAMAP" id="MF_01698">
    <property type="entry name" value="MshD"/>
    <property type="match status" value="1"/>
</dbReference>
<dbReference type="InterPro" id="IPR050832">
    <property type="entry name" value="Bact_Acetyltransf"/>
</dbReference>
<dbReference type="CDD" id="cd04301">
    <property type="entry name" value="NAT_SF"/>
    <property type="match status" value="2"/>
</dbReference>
<dbReference type="PROSITE" id="PS51186">
    <property type="entry name" value="GNAT"/>
    <property type="match status" value="2"/>
</dbReference>
<dbReference type="PIRSF" id="PIRSF021524">
    <property type="entry name" value="MSH_acetyltransferase"/>
    <property type="match status" value="1"/>
</dbReference>
<comment type="caution">
    <text evidence="6">The sequence shown here is derived from an EMBL/GenBank/DDBJ whole genome shotgun (WGS) entry which is preliminary data.</text>
</comment>
<dbReference type="Proteomes" id="UP000250462">
    <property type="component" value="Unassembled WGS sequence"/>
</dbReference>
<name>A0A329QTQ0_9ACTN</name>
<feature type="binding site" evidence="4">
    <location>
        <begin position="76"/>
        <end position="78"/>
    </location>
    <ligand>
        <name>acetyl-CoA</name>
        <dbReference type="ChEBI" id="CHEBI:57288"/>
        <label>1</label>
    </ligand>
</feature>
<dbReference type="NCBIfam" id="TIGR03448">
    <property type="entry name" value="mycothiol_MshD"/>
    <property type="match status" value="1"/>
</dbReference>
<proteinExistence type="inferred from homology"/>
<dbReference type="EC" id="2.3.1.189" evidence="4"/>
<feature type="binding site" evidence="4">
    <location>
        <position position="216"/>
    </location>
    <ligand>
        <name>1D-myo-inositol 2-(L-cysteinylamino)-2-deoxy-alpha-D-glucopyranoside</name>
        <dbReference type="ChEBI" id="CHEBI:58887"/>
    </ligand>
</feature>
<feature type="binding site" evidence="4">
    <location>
        <begin position="243"/>
        <end position="249"/>
    </location>
    <ligand>
        <name>acetyl-CoA</name>
        <dbReference type="ChEBI" id="CHEBI:57288"/>
        <label>2</label>
    </ligand>
</feature>
<dbReference type="AlphaFoldDB" id="A0A329QTQ0"/>
<dbReference type="EMBL" id="QMIG01000010">
    <property type="protein sequence ID" value="RAW14098.1"/>
    <property type="molecule type" value="Genomic_DNA"/>
</dbReference>
<comment type="similarity">
    <text evidence="4">Belongs to the acetyltransferase family. MshD subfamily.</text>
</comment>
<feature type="binding site" evidence="4">
    <location>
        <position position="271"/>
    </location>
    <ligand>
        <name>1D-myo-inositol 2-(L-cysteinylamino)-2-deoxy-alpha-D-glucopyranoside</name>
        <dbReference type="ChEBI" id="CHEBI:58887"/>
    </ligand>
</feature>
<keyword evidence="1 4" id="KW-0808">Transferase</keyword>
<keyword evidence="7" id="KW-1185">Reference proteome</keyword>
<dbReference type="Gene3D" id="3.40.630.30">
    <property type="match status" value="1"/>
</dbReference>
<comment type="catalytic activity">
    <reaction evidence="4">
        <text>1D-myo-inositol 2-(L-cysteinylamino)-2-deoxy-alpha-D-glucopyranoside + acetyl-CoA = mycothiol + CoA + H(+)</text>
        <dbReference type="Rhea" id="RHEA:26172"/>
        <dbReference type="ChEBI" id="CHEBI:15378"/>
        <dbReference type="ChEBI" id="CHEBI:16768"/>
        <dbReference type="ChEBI" id="CHEBI:57287"/>
        <dbReference type="ChEBI" id="CHEBI:57288"/>
        <dbReference type="ChEBI" id="CHEBI:58887"/>
        <dbReference type="EC" id="2.3.1.189"/>
    </reaction>
</comment>
<dbReference type="OrthoDB" id="3208058at2"/>
<feature type="binding site" evidence="4">
    <location>
        <position position="232"/>
    </location>
    <ligand>
        <name>1D-myo-inositol 2-(L-cysteinylamino)-2-deoxy-alpha-D-glucopyranoside</name>
        <dbReference type="ChEBI" id="CHEBI:58887"/>
    </ligand>
</feature>
<feature type="binding site" evidence="4">
    <location>
        <position position="176"/>
    </location>
    <ligand>
        <name>1D-myo-inositol 2-(L-cysteinylamino)-2-deoxy-alpha-D-glucopyranoside</name>
        <dbReference type="ChEBI" id="CHEBI:58887"/>
    </ligand>
</feature>
<feature type="binding site" evidence="4">
    <location>
        <position position="36"/>
    </location>
    <ligand>
        <name>1D-myo-inositol 2-(L-cysteinylamino)-2-deoxy-alpha-D-glucopyranoside</name>
        <dbReference type="ChEBI" id="CHEBI:58887"/>
    </ligand>
</feature>
<sequence length="301" mass="32873">MVSIFQRTNFDPETIERLGKLADRARAVDGRDPFADDLWHRATAGQTRLALSADDDGELAGAAFVADQGERRAAELLVDPERRGQGHGGELLAELLRRVDGELWLWSHGDHPAARTLARRHGLHRARELLQLRRDASVPVPAIEPPPGVTVRTFEPGHDENAWLRVNAAAFASHPEQGSRTLEDLHQAEAEPWFDPAGFFLAVDASGELLGFHWTKIHPPASGEPGGTRVGEVYVLGVAPHAHGQGVGSYLTAAGLRYLASQPGVEELMLYVEGDNAAARRVYERLGFTQYGIDVAYHRAG</sequence>
<reference evidence="6 7" key="1">
    <citation type="submission" date="2018-06" db="EMBL/GenBank/DDBJ databases">
        <title>Phytoactinopolyspora halophila sp. nov., a novel halophilic actinomycete isolated from a saline soil in China.</title>
        <authorList>
            <person name="Tang S.-K."/>
        </authorList>
    </citation>
    <scope>NUCLEOTIDE SEQUENCE [LARGE SCALE GENOMIC DNA]</scope>
    <source>
        <strain evidence="6 7">YIM 96934</strain>
    </source>
</reference>
<feature type="domain" description="N-acetyltransferase" evidence="5">
    <location>
        <begin position="149"/>
        <end position="301"/>
    </location>
</feature>
<feature type="binding site" evidence="4">
    <location>
        <begin position="276"/>
        <end position="281"/>
    </location>
    <ligand>
        <name>acetyl-CoA</name>
        <dbReference type="ChEBI" id="CHEBI:57288"/>
        <label>2</label>
    </ligand>
</feature>
<keyword evidence="3 4" id="KW-0012">Acyltransferase</keyword>
<feature type="binding site" evidence="4">
    <location>
        <begin position="236"/>
        <end position="238"/>
    </location>
    <ligand>
        <name>acetyl-CoA</name>
        <dbReference type="ChEBI" id="CHEBI:57288"/>
        <label>2</label>
    </ligand>
</feature>
<organism evidence="6 7">
    <name type="scientific">Phytoactinopolyspora halophila</name>
    <dbReference type="NCBI Taxonomy" id="1981511"/>
    <lineage>
        <taxon>Bacteria</taxon>
        <taxon>Bacillati</taxon>
        <taxon>Actinomycetota</taxon>
        <taxon>Actinomycetes</taxon>
        <taxon>Jiangellales</taxon>
        <taxon>Jiangellaceae</taxon>
        <taxon>Phytoactinopolyspora</taxon>
    </lineage>
</organism>
<evidence type="ECO:0000256" key="4">
    <source>
        <dbReference type="HAMAP-Rule" id="MF_01698"/>
    </source>
</evidence>
<dbReference type="InterPro" id="IPR000182">
    <property type="entry name" value="GNAT_dom"/>
</dbReference>
<dbReference type="PANTHER" id="PTHR43877">
    <property type="entry name" value="AMINOALKYLPHOSPHONATE N-ACETYLTRANSFERASE-RELATED-RELATED"/>
    <property type="match status" value="1"/>
</dbReference>
<gene>
    <name evidence="4 6" type="primary">mshD</name>
    <name evidence="6" type="ORF">DPM12_11815</name>
</gene>
<comment type="caution">
    <text evidence="4">Lacks conserved residue(s) required for the propagation of feature annotation.</text>
</comment>
<comment type="function">
    <text evidence="4">Catalyzes the transfer of acetyl from acetyl-CoA to desacetylmycothiol (Cys-GlcN-Ins) to form mycothiol.</text>
</comment>
<evidence type="ECO:0000256" key="2">
    <source>
        <dbReference type="ARBA" id="ARBA00022737"/>
    </source>
</evidence>
<comment type="subunit">
    <text evidence="4">Monomer.</text>
</comment>
<feature type="domain" description="N-acetyltransferase" evidence="5">
    <location>
        <begin position="8"/>
        <end position="147"/>
    </location>
</feature>
<evidence type="ECO:0000313" key="6">
    <source>
        <dbReference type="EMBL" id="RAW14098.1"/>
    </source>
</evidence>
<dbReference type="InterPro" id="IPR016181">
    <property type="entry name" value="Acyl_CoA_acyltransferase"/>
</dbReference>
<evidence type="ECO:0000256" key="1">
    <source>
        <dbReference type="ARBA" id="ARBA00022679"/>
    </source>
</evidence>
<dbReference type="SUPFAM" id="SSF55729">
    <property type="entry name" value="Acyl-CoA N-acyltransferases (Nat)"/>
    <property type="match status" value="1"/>
</dbReference>
<accession>A0A329QTQ0</accession>
<evidence type="ECO:0000259" key="5">
    <source>
        <dbReference type="PROSITE" id="PS51186"/>
    </source>
</evidence>
<dbReference type="InterPro" id="IPR017813">
    <property type="entry name" value="Mycothiol_AcTrfase"/>
</dbReference>
<keyword evidence="2 4" id="KW-0677">Repeat</keyword>
<dbReference type="Pfam" id="PF00583">
    <property type="entry name" value="Acetyltransf_1"/>
    <property type="match status" value="2"/>
</dbReference>
<dbReference type="GO" id="GO:0035447">
    <property type="term" value="F:mycothiol synthase activity"/>
    <property type="evidence" value="ECO:0007669"/>
    <property type="project" value="UniProtKB-UniRule"/>
</dbReference>
<evidence type="ECO:0000256" key="3">
    <source>
        <dbReference type="ARBA" id="ARBA00023315"/>
    </source>
</evidence>